<reference evidence="3" key="1">
    <citation type="submission" date="2024-04" db="EMBL/GenBank/DDBJ databases">
        <title>Salinicola lusitanus LLJ914,a marine bacterium isolated from the Okinawa Trough.</title>
        <authorList>
            <person name="Li J."/>
        </authorList>
    </citation>
    <scope>NUCLEOTIDE SEQUENCE [LARGE SCALE GENOMIC DNA]</scope>
</reference>
<gene>
    <name evidence="2" type="ORF">WMY93_028468</name>
</gene>
<keyword evidence="3" id="KW-1185">Reference proteome</keyword>
<evidence type="ECO:0000256" key="1">
    <source>
        <dbReference type="SAM" id="MobiDB-lite"/>
    </source>
</evidence>
<organism evidence="2 3">
    <name type="scientific">Mugilogobius chulae</name>
    <name type="common">yellowstripe goby</name>
    <dbReference type="NCBI Taxonomy" id="88201"/>
    <lineage>
        <taxon>Eukaryota</taxon>
        <taxon>Metazoa</taxon>
        <taxon>Chordata</taxon>
        <taxon>Craniata</taxon>
        <taxon>Vertebrata</taxon>
        <taxon>Euteleostomi</taxon>
        <taxon>Actinopterygii</taxon>
        <taxon>Neopterygii</taxon>
        <taxon>Teleostei</taxon>
        <taxon>Neoteleostei</taxon>
        <taxon>Acanthomorphata</taxon>
        <taxon>Gobiaria</taxon>
        <taxon>Gobiiformes</taxon>
        <taxon>Gobioidei</taxon>
        <taxon>Gobiidae</taxon>
        <taxon>Gobionellinae</taxon>
        <taxon>Mugilogobius</taxon>
    </lineage>
</organism>
<name>A0AAW0MZF6_9GOBI</name>
<dbReference type="AlphaFoldDB" id="A0AAW0MZF6"/>
<feature type="region of interest" description="Disordered" evidence="1">
    <location>
        <begin position="21"/>
        <end position="82"/>
    </location>
</feature>
<proteinExistence type="predicted"/>
<evidence type="ECO:0000313" key="2">
    <source>
        <dbReference type="EMBL" id="KAK7882294.1"/>
    </source>
</evidence>
<evidence type="ECO:0008006" key="4">
    <source>
        <dbReference type="Google" id="ProtNLM"/>
    </source>
</evidence>
<comment type="caution">
    <text evidence="2">The sequence shown here is derived from an EMBL/GenBank/DDBJ whole genome shotgun (WGS) entry which is preliminary data.</text>
</comment>
<dbReference type="EMBL" id="JBBPFD010000021">
    <property type="protein sequence ID" value="KAK7882294.1"/>
    <property type="molecule type" value="Genomic_DNA"/>
</dbReference>
<protein>
    <recommendedName>
        <fullName evidence="4">Secreted protein</fullName>
    </recommendedName>
</protein>
<evidence type="ECO:0000313" key="3">
    <source>
        <dbReference type="Proteomes" id="UP001460270"/>
    </source>
</evidence>
<dbReference type="Proteomes" id="UP001460270">
    <property type="component" value="Unassembled WGS sequence"/>
</dbReference>
<feature type="compositionally biased region" description="Basic and acidic residues" evidence="1">
    <location>
        <begin position="46"/>
        <end position="65"/>
    </location>
</feature>
<sequence length="106" mass="11731">MSVPTSFLLPQLYACAGAEATGPKVTRPTGNVPTLPISQHAHVRGSQRESAETLEREDRGRDRMSSTRGVQISCVSPGPALKQEIQRLHRLKRNQKNRASNRRKSS</sequence>
<accession>A0AAW0MZF6</accession>